<feature type="region of interest" description="Disordered" evidence="2">
    <location>
        <begin position="107"/>
        <end position="171"/>
    </location>
</feature>
<feature type="compositionally biased region" description="Basic and acidic residues" evidence="2">
    <location>
        <begin position="147"/>
        <end position="160"/>
    </location>
</feature>
<dbReference type="NCBIfam" id="TIGR03696">
    <property type="entry name" value="Rhs_assc_core"/>
    <property type="match status" value="1"/>
</dbReference>
<keyword evidence="1" id="KW-0677">Repeat</keyword>
<dbReference type="Proteomes" id="UP000275579">
    <property type="component" value="Chromosome"/>
</dbReference>
<keyword evidence="3" id="KW-0812">Transmembrane</keyword>
<dbReference type="Gene3D" id="2.180.10.10">
    <property type="entry name" value="RHS repeat-associated core"/>
    <property type="match status" value="3"/>
</dbReference>
<dbReference type="InterPro" id="IPR045351">
    <property type="entry name" value="DUF6531"/>
</dbReference>
<feature type="compositionally biased region" description="Basic and acidic residues" evidence="2">
    <location>
        <begin position="107"/>
        <end position="118"/>
    </location>
</feature>
<dbReference type="Pfam" id="PF05593">
    <property type="entry name" value="RHS_repeat"/>
    <property type="match status" value="4"/>
</dbReference>
<dbReference type="InterPro" id="IPR056823">
    <property type="entry name" value="TEN-like_YD-shell"/>
</dbReference>
<reference evidence="7 8" key="1">
    <citation type="submission" date="2018-04" db="EMBL/GenBank/DDBJ databases">
        <title>Complete genome sequences of Streptomyces lydicus strain WYEC and characterization of antagonistic properties of biological control agents.</title>
        <authorList>
            <person name="Mariita R.M."/>
            <person name="Sello J.K."/>
        </authorList>
    </citation>
    <scope>NUCLEOTIDE SEQUENCE [LARGE SCALE GENOMIC DNA]</scope>
    <source>
        <strain evidence="7 8">WYEC 108</strain>
    </source>
</reference>
<dbReference type="InterPro" id="IPR022385">
    <property type="entry name" value="Rhs_assc_core"/>
</dbReference>
<keyword evidence="3" id="KW-1133">Transmembrane helix</keyword>
<dbReference type="Gene3D" id="3.40.570.10">
    <property type="entry name" value="Extracellular Endonuclease, subunit A"/>
    <property type="match status" value="1"/>
</dbReference>
<evidence type="ECO:0000256" key="2">
    <source>
        <dbReference type="SAM" id="MobiDB-lite"/>
    </source>
</evidence>
<dbReference type="PANTHER" id="PTHR32305">
    <property type="match status" value="1"/>
</dbReference>
<evidence type="ECO:0000256" key="1">
    <source>
        <dbReference type="ARBA" id="ARBA00022737"/>
    </source>
</evidence>
<feature type="domain" description="Type VII secretion system protein EssD-like" evidence="4">
    <location>
        <begin position="1370"/>
        <end position="1493"/>
    </location>
</feature>
<protein>
    <submittedName>
        <fullName evidence="7">Type IV secretion protein Rhs</fullName>
    </submittedName>
</protein>
<dbReference type="NCBIfam" id="TIGR01643">
    <property type="entry name" value="YD_repeat_2x"/>
    <property type="match status" value="11"/>
</dbReference>
<dbReference type="InterPro" id="IPR031325">
    <property type="entry name" value="RHS_repeat"/>
</dbReference>
<feature type="transmembrane region" description="Helical" evidence="3">
    <location>
        <begin position="246"/>
        <end position="268"/>
    </location>
</feature>
<dbReference type="InterPro" id="IPR044929">
    <property type="entry name" value="DNA/RNA_non-sp_Endonuclease_sf"/>
</dbReference>
<keyword evidence="3" id="KW-0472">Membrane</keyword>
<name>A0A3S9YCU1_9ACTN</name>
<sequence>MVRPAVSEWESVFGFSDDPTPGDAEVLGQLARSYRSVADNAGDALPLVSGLENQQVGEGKTMEKLRDKLGDLAKQVRKLHSSYDQAAGALDTYVHSLRDQQRNADNALEKGREAKERLASATETVRAAGADIGRLDAATHPPDDEEARASTRRALDEARTSRSTAQGHADDAQADLDAARLLAEDARQVREEDASTAAQKLDDAKDESVAGYSLWDKIKKSLSTAFGIISAVLGVLALLVPGLQGIGLALTIGSVVAGAASFGINMAMSAESGDWNPLDIVLGIVGMVGGGAAALKGIGGIGSALKGVKPASMKNPQGGTRINSRDANSRTCKTDPVDVASGEMMLPQTDLSLPGVLPLVITRTHLSTYRYGQFFGPSWASTLDERLEVDDRGRVLWAREDGSILTYPGLPVAGSDDLVWPEEGPRLPLTHEATGAAGEVTYRITDPHTGLVCAFADHPGHDKSGWYWLTGWQDRNGNEVGVSRLEDGTPTRLVHSGGYRVDVHCLAGRLLRLAVSTPEGPVEVMSYSHDADGNLTHIANSSGESLVFGYDERSRITSWTDRNDSTYRYVYDDDNRVTETIGPEGYLSSRWTYDPDERRTHYTDACGATTVYQLNDLHQVTAETDPLGHTTTSEWDRYDNLLARTDALGNTTRFEYDRAHNPTAIQLPDGSRSTATYNELNLPLTSTGHDGATWRQEYDERGNLTTVIGPDGTTNRFTPHRTGAIASAMDPSGAVVTYEVDDAGLPVAIANSAEHRATIERDAFGRPTTVTDPLGAITRAVWTVEGHLSEHIGPDGRSEHLTWDGEGNCLTRTDPAGATTRYEYTHFDQVAARTTPDGVRHAFAHDAELRRTQVTNPQGLTWDYTYDRAGNLIAESDFDDRRITYEHNALGRIVSHTTPLGQEITYRYNSVGELVAKDAAGAVTSYTYDSAGALVRAASPTSTLELEWDLMGQVVAETVDGRTTRFTYDILGRRTSRTTPTGAVTEFTFDEDGNRDSLITDGHRLDFTYDILGRELARAWGTAASRVTATTAWDIAGRSVAHSLVTPGRTLRERSYTYRADNGLIAVADHATGMRRDMELDPVGRPLTVTGEGWTESYAYDQAGNQTEATWPEKAHRAEARGSRAYTGTRIQAAGAVRYEHDAAGRMVLRQKHRLSERPDTWRYEWDAEDRLTACTSPDGTRWHYGYDPLGRRTAKYRMAEDGQTVVEAVHFTWDGTSLAEQTDTTTGVTLTWEHDGHRPLTQLERRPRTTDGNDSRFFAIVTDLVGAPTELVDEQGDIAWRSRSTVWGATTHARGATALTPFRFPGQYEDRETGLHYNYFRHYDPESGRYTTPDPLGLAPAPNPVAYVDDPQTWSDPLGLAPCNEKDPSWGGKVQYNKLDPRGRPTGVKAKLELGMTGGKTNPRPPSEPPGWQSGKNFNRGHVLGAQIGGSNKAQQNFVTLHRHANAPVMVRYENQIRRAVDAGEKVEYKVTPVYKGKDPMPSHMRLEAKGDNGFQFTHQGGRPPSNSVIFPNKAK</sequence>
<evidence type="ECO:0000313" key="7">
    <source>
        <dbReference type="EMBL" id="AZS72826.1"/>
    </source>
</evidence>
<feature type="domain" description="Teneurin-like YD-shell" evidence="6">
    <location>
        <begin position="844"/>
        <end position="973"/>
    </location>
</feature>
<feature type="domain" description="DUF6531" evidence="5">
    <location>
        <begin position="335"/>
        <end position="407"/>
    </location>
</feature>
<dbReference type="InterPro" id="IPR006530">
    <property type="entry name" value="YD"/>
</dbReference>
<organism evidence="7 8">
    <name type="scientific">Streptomyces lydicus</name>
    <dbReference type="NCBI Taxonomy" id="47763"/>
    <lineage>
        <taxon>Bacteria</taxon>
        <taxon>Bacillati</taxon>
        <taxon>Actinomycetota</taxon>
        <taxon>Actinomycetes</taxon>
        <taxon>Kitasatosporales</taxon>
        <taxon>Streptomycetaceae</taxon>
        <taxon>Streptomyces</taxon>
    </lineage>
</organism>
<feature type="transmembrane region" description="Helical" evidence="3">
    <location>
        <begin position="222"/>
        <end position="240"/>
    </location>
</feature>
<dbReference type="Pfam" id="PF20148">
    <property type="entry name" value="DUF6531"/>
    <property type="match status" value="1"/>
</dbReference>
<feature type="region of interest" description="Disordered" evidence="2">
    <location>
        <begin position="312"/>
        <end position="331"/>
    </location>
</feature>
<gene>
    <name evidence="7" type="ORF">DDE74_19325</name>
</gene>
<proteinExistence type="predicted"/>
<dbReference type="Pfam" id="PF25023">
    <property type="entry name" value="TEN_YD-shell"/>
    <property type="match status" value="2"/>
</dbReference>
<evidence type="ECO:0000259" key="6">
    <source>
        <dbReference type="Pfam" id="PF25023"/>
    </source>
</evidence>
<dbReference type="EMBL" id="CP029042">
    <property type="protein sequence ID" value="AZS72826.1"/>
    <property type="molecule type" value="Genomic_DNA"/>
</dbReference>
<dbReference type="InterPro" id="IPR050708">
    <property type="entry name" value="T6SS_VgrG/RHS"/>
</dbReference>
<accession>A0A3S9YCU1</accession>
<dbReference type="RefSeq" id="WP_127151902.1">
    <property type="nucleotide sequence ID" value="NZ_RDTC01000001.1"/>
</dbReference>
<feature type="region of interest" description="Disordered" evidence="2">
    <location>
        <begin position="1395"/>
        <end position="1416"/>
    </location>
</feature>
<evidence type="ECO:0000256" key="3">
    <source>
        <dbReference type="SAM" id="Phobius"/>
    </source>
</evidence>
<evidence type="ECO:0000259" key="4">
    <source>
        <dbReference type="Pfam" id="PF13930"/>
    </source>
</evidence>
<dbReference type="InterPro" id="IPR044927">
    <property type="entry name" value="Endonuclea_NS_2"/>
</dbReference>
<feature type="transmembrane region" description="Helical" evidence="3">
    <location>
        <begin position="280"/>
        <end position="305"/>
    </location>
</feature>
<feature type="domain" description="Teneurin-like YD-shell" evidence="6">
    <location>
        <begin position="1129"/>
        <end position="1335"/>
    </location>
</feature>
<evidence type="ECO:0000259" key="5">
    <source>
        <dbReference type="Pfam" id="PF20148"/>
    </source>
</evidence>
<evidence type="ECO:0000313" key="8">
    <source>
        <dbReference type="Proteomes" id="UP000275579"/>
    </source>
</evidence>
<dbReference type="Pfam" id="PF13930">
    <property type="entry name" value="Endonuclea_NS_2"/>
    <property type="match status" value="1"/>
</dbReference>
<dbReference type="PANTHER" id="PTHR32305:SF15">
    <property type="entry name" value="PROTEIN RHSA-RELATED"/>
    <property type="match status" value="1"/>
</dbReference>